<sequence length="150" mass="16542">MAITTAIPLEHLPSPSLKSKTPAAHVRHPSIIFLRFMCCITITSSHGAWNFPSFHQNRNSPLPVSRVPPESGRLCRTGKRVAARPEEPFTFRPQDEESPHLQLLLGLDTYPEDISSPLHFLQLAATVQAAVSRRAAYAGSVTLAPVHFVE</sequence>
<protein>
    <submittedName>
        <fullName evidence="2">Uncharacterized protein</fullName>
    </submittedName>
</protein>
<name>A0A0J7BFQ4_COCIT</name>
<proteinExistence type="predicted"/>
<reference evidence="3" key="1">
    <citation type="journal article" date="2010" name="Genome Res.">
        <title>Population genomic sequencing of Coccidioides fungi reveals recent hybridization and transposon control.</title>
        <authorList>
            <person name="Neafsey D.E."/>
            <person name="Barker B.M."/>
            <person name="Sharpton T.J."/>
            <person name="Stajich J.E."/>
            <person name="Park D.J."/>
            <person name="Whiston E."/>
            <person name="Hung C.-Y."/>
            <person name="McMahan C."/>
            <person name="White J."/>
            <person name="Sykes S."/>
            <person name="Heiman D."/>
            <person name="Young S."/>
            <person name="Zeng Q."/>
            <person name="Abouelleil A."/>
            <person name="Aftuck L."/>
            <person name="Bessette D."/>
            <person name="Brown A."/>
            <person name="FitzGerald M."/>
            <person name="Lui A."/>
            <person name="Macdonald J.P."/>
            <person name="Priest M."/>
            <person name="Orbach M.J."/>
            <person name="Galgiani J.N."/>
            <person name="Kirkland T.N."/>
            <person name="Cole G.T."/>
            <person name="Birren B.W."/>
            <person name="Henn M.R."/>
            <person name="Taylor J.W."/>
            <person name="Rounsley S.D."/>
        </authorList>
    </citation>
    <scope>NUCLEOTIDE SEQUENCE [LARGE SCALE GENOMIC DNA]</scope>
    <source>
        <strain evidence="3">RMSCC 2394</strain>
    </source>
</reference>
<evidence type="ECO:0000313" key="3">
    <source>
        <dbReference type="Proteomes" id="UP000054565"/>
    </source>
</evidence>
<dbReference type="AlphaFoldDB" id="A0A0J7BFQ4"/>
<organism evidence="2 3">
    <name type="scientific">Coccidioides immitis RMSCC 2394</name>
    <dbReference type="NCBI Taxonomy" id="404692"/>
    <lineage>
        <taxon>Eukaryota</taxon>
        <taxon>Fungi</taxon>
        <taxon>Dikarya</taxon>
        <taxon>Ascomycota</taxon>
        <taxon>Pezizomycotina</taxon>
        <taxon>Eurotiomycetes</taxon>
        <taxon>Eurotiomycetidae</taxon>
        <taxon>Onygenales</taxon>
        <taxon>Onygenaceae</taxon>
        <taxon>Coccidioides</taxon>
    </lineage>
</organism>
<dbReference type="EMBL" id="DS028098">
    <property type="protein sequence ID" value="KMP09007.1"/>
    <property type="molecule type" value="Genomic_DNA"/>
</dbReference>
<feature type="region of interest" description="Disordered" evidence="1">
    <location>
        <begin position="60"/>
        <end position="79"/>
    </location>
</feature>
<evidence type="ECO:0000256" key="1">
    <source>
        <dbReference type="SAM" id="MobiDB-lite"/>
    </source>
</evidence>
<dbReference type="Proteomes" id="UP000054565">
    <property type="component" value="Unassembled WGS sequence"/>
</dbReference>
<accession>A0A0J7BFQ4</accession>
<evidence type="ECO:0000313" key="2">
    <source>
        <dbReference type="EMBL" id="KMP09007.1"/>
    </source>
</evidence>
<gene>
    <name evidence="2" type="ORF">CIRG_08688</name>
</gene>